<sequence length="116" mass="13183">MNKKVYKLGKAGHESHSAMTDYDSETGLFADQRVLCWAKETCCDTEVITSASNIKGCPGEDQAQVHRYIFKVWTWSFLDNTGKGQVLWQAQGLNITMFFHEVISSYLCQTHLLQDT</sequence>
<dbReference type="Proteomes" id="UP001472677">
    <property type="component" value="Unassembled WGS sequence"/>
</dbReference>
<accession>A0ABR2EQY5</accession>
<protein>
    <submittedName>
        <fullName evidence="1">Uncharacterized protein</fullName>
    </submittedName>
</protein>
<evidence type="ECO:0000313" key="2">
    <source>
        <dbReference type="Proteomes" id="UP001472677"/>
    </source>
</evidence>
<reference evidence="1 2" key="1">
    <citation type="journal article" date="2024" name="G3 (Bethesda)">
        <title>Genome assembly of Hibiscus sabdariffa L. provides insights into metabolisms of medicinal natural products.</title>
        <authorList>
            <person name="Kim T."/>
        </authorList>
    </citation>
    <scope>NUCLEOTIDE SEQUENCE [LARGE SCALE GENOMIC DNA]</scope>
    <source>
        <strain evidence="1">TK-2024</strain>
        <tissue evidence="1">Old leaves</tissue>
    </source>
</reference>
<gene>
    <name evidence="1" type="ORF">V6N12_036551</name>
</gene>
<proteinExistence type="predicted"/>
<evidence type="ECO:0000313" key="1">
    <source>
        <dbReference type="EMBL" id="KAK8564427.1"/>
    </source>
</evidence>
<dbReference type="EMBL" id="JBBPBM010000011">
    <property type="protein sequence ID" value="KAK8564427.1"/>
    <property type="molecule type" value="Genomic_DNA"/>
</dbReference>
<comment type="caution">
    <text evidence="1">The sequence shown here is derived from an EMBL/GenBank/DDBJ whole genome shotgun (WGS) entry which is preliminary data.</text>
</comment>
<organism evidence="1 2">
    <name type="scientific">Hibiscus sabdariffa</name>
    <name type="common">roselle</name>
    <dbReference type="NCBI Taxonomy" id="183260"/>
    <lineage>
        <taxon>Eukaryota</taxon>
        <taxon>Viridiplantae</taxon>
        <taxon>Streptophyta</taxon>
        <taxon>Embryophyta</taxon>
        <taxon>Tracheophyta</taxon>
        <taxon>Spermatophyta</taxon>
        <taxon>Magnoliopsida</taxon>
        <taxon>eudicotyledons</taxon>
        <taxon>Gunneridae</taxon>
        <taxon>Pentapetalae</taxon>
        <taxon>rosids</taxon>
        <taxon>malvids</taxon>
        <taxon>Malvales</taxon>
        <taxon>Malvaceae</taxon>
        <taxon>Malvoideae</taxon>
        <taxon>Hibiscus</taxon>
    </lineage>
</organism>
<keyword evidence="2" id="KW-1185">Reference proteome</keyword>
<name>A0ABR2EQY5_9ROSI</name>